<dbReference type="RefSeq" id="WP_190118441.1">
    <property type="nucleotide sequence ID" value="NZ_BMVR01000011.1"/>
</dbReference>
<keyword evidence="3" id="KW-1185">Reference proteome</keyword>
<accession>A0ABS0WY13</accession>
<sequence length="140" mass="15109">MQYAAPAHPGEWDRELSGGKDRPGHLVEPERQLAELRGLASRQGAGDIGPVALDGSRTMLVHDGVWTIAESVFLANAQSAGEVPPLPRVSAQWSRLECAHRVAGTSRWICLTNAGHPYDKPVAVVELDPRTRRLAFVGLG</sequence>
<feature type="region of interest" description="Disordered" evidence="1">
    <location>
        <begin position="1"/>
        <end position="25"/>
    </location>
</feature>
<evidence type="ECO:0000313" key="3">
    <source>
        <dbReference type="Proteomes" id="UP000634780"/>
    </source>
</evidence>
<evidence type="ECO:0000313" key="2">
    <source>
        <dbReference type="EMBL" id="MBJ3805817.1"/>
    </source>
</evidence>
<dbReference type="EMBL" id="JAEKOZ010000001">
    <property type="protein sequence ID" value="MBJ3805817.1"/>
    <property type="molecule type" value="Genomic_DNA"/>
</dbReference>
<comment type="caution">
    <text evidence="2">The sequence shown here is derived from an EMBL/GenBank/DDBJ whole genome shotgun (WGS) entry which is preliminary data.</text>
</comment>
<protein>
    <submittedName>
        <fullName evidence="2">Uncharacterized protein</fullName>
    </submittedName>
</protein>
<name>A0ABS0WY13_9ACTN</name>
<organism evidence="2 3">
    <name type="scientific">Streptomyces flavofungini</name>
    <dbReference type="NCBI Taxonomy" id="68200"/>
    <lineage>
        <taxon>Bacteria</taxon>
        <taxon>Bacillati</taxon>
        <taxon>Actinomycetota</taxon>
        <taxon>Actinomycetes</taxon>
        <taxon>Kitasatosporales</taxon>
        <taxon>Streptomycetaceae</taxon>
        <taxon>Streptomyces</taxon>
    </lineage>
</organism>
<reference evidence="2 3" key="1">
    <citation type="submission" date="2020-12" db="EMBL/GenBank/DDBJ databases">
        <title>Streptomyces typhae sp. nov., a novel endophytic actinomycete isolated from the root of cattail pollen (Typha angustifolia L.).</title>
        <authorList>
            <person name="Peng C."/>
            <person name="Liu C."/>
        </authorList>
    </citation>
    <scope>NUCLEOTIDE SEQUENCE [LARGE SCALE GENOMIC DNA]</scope>
    <source>
        <strain evidence="2 3">JCM 4753</strain>
    </source>
</reference>
<gene>
    <name evidence="2" type="ORF">JGB26_01535</name>
</gene>
<proteinExistence type="predicted"/>
<dbReference type="Proteomes" id="UP000634780">
    <property type="component" value="Unassembled WGS sequence"/>
</dbReference>
<evidence type="ECO:0000256" key="1">
    <source>
        <dbReference type="SAM" id="MobiDB-lite"/>
    </source>
</evidence>
<feature type="compositionally biased region" description="Basic and acidic residues" evidence="1">
    <location>
        <begin position="10"/>
        <end position="25"/>
    </location>
</feature>